<evidence type="ECO:0000313" key="2">
    <source>
        <dbReference type="Proteomes" id="UP000183275"/>
    </source>
</evidence>
<accession>A0A1I0P7C7</accession>
<name>A0A1I0P7C7_9EURY</name>
<dbReference type="STRING" id="1202768.SAMN05216285_2241"/>
<reference evidence="2" key="1">
    <citation type="submission" date="2016-10" db="EMBL/GenBank/DDBJ databases">
        <authorList>
            <person name="Varghese N."/>
        </authorList>
    </citation>
    <scope>NUCLEOTIDE SEQUENCE [LARGE SCALE GENOMIC DNA]</scope>
    <source>
        <strain evidence="2">CGMCC 1.12284</strain>
    </source>
</reference>
<protein>
    <submittedName>
        <fullName evidence="1">Uncharacterized protein</fullName>
    </submittedName>
</protein>
<dbReference type="Proteomes" id="UP000183275">
    <property type="component" value="Unassembled WGS sequence"/>
</dbReference>
<keyword evidence="2" id="KW-1185">Reference proteome</keyword>
<dbReference type="AlphaFoldDB" id="A0A1I0P7C7"/>
<proteinExistence type="predicted"/>
<sequence length="199" mass="21635">MTWIKPQVTIQNAQIGDQTVDGTFVFPSDIVVEFETRTEEFFQSDGTISIIADTVLDMIAEQTDTDVGDGIRQELSFDIGGGIHAVTLDFRGYTGSPHQWGATGNGGDATDATGEDLHAQMAVFDRYLNAARIDSTNPAILEVGEYSAEGRYGPLQVVPENPNMRFDSTEQSSVYEGSVTWVETIDLQQAIDGSKQTEG</sequence>
<gene>
    <name evidence="1" type="ORF">SAMN05216285_2241</name>
</gene>
<evidence type="ECO:0000313" key="1">
    <source>
        <dbReference type="EMBL" id="SEW10256.1"/>
    </source>
</evidence>
<dbReference type="EMBL" id="FOIS01000003">
    <property type="protein sequence ID" value="SEW10256.1"/>
    <property type="molecule type" value="Genomic_DNA"/>
</dbReference>
<organism evidence="1 2">
    <name type="scientific">Natrinema salifodinae</name>
    <dbReference type="NCBI Taxonomy" id="1202768"/>
    <lineage>
        <taxon>Archaea</taxon>
        <taxon>Methanobacteriati</taxon>
        <taxon>Methanobacteriota</taxon>
        <taxon>Stenosarchaea group</taxon>
        <taxon>Halobacteria</taxon>
        <taxon>Halobacteriales</taxon>
        <taxon>Natrialbaceae</taxon>
        <taxon>Natrinema</taxon>
    </lineage>
</organism>
<dbReference type="RefSeq" id="WP_049992284.1">
    <property type="nucleotide sequence ID" value="NZ_FOIS01000003.1"/>
</dbReference>
<dbReference type="OrthoDB" id="196225at2157"/>